<feature type="domain" description="EngA-type G" evidence="12">
    <location>
        <begin position="2"/>
        <end position="164"/>
    </location>
</feature>
<feature type="compositionally biased region" description="Basic and acidic residues" evidence="11">
    <location>
        <begin position="498"/>
        <end position="513"/>
    </location>
</feature>
<dbReference type="PANTHER" id="PTHR43834">
    <property type="entry name" value="GTPASE DER"/>
    <property type="match status" value="1"/>
</dbReference>
<dbReference type="Pfam" id="PF14714">
    <property type="entry name" value="KH_dom-like"/>
    <property type="match status" value="1"/>
</dbReference>
<dbReference type="InterPro" id="IPR031166">
    <property type="entry name" value="G_ENGA"/>
</dbReference>
<dbReference type="GO" id="GO:0042254">
    <property type="term" value="P:ribosome biogenesis"/>
    <property type="evidence" value="ECO:0007669"/>
    <property type="project" value="UniProtKB-KW"/>
</dbReference>
<feature type="binding site" evidence="8">
    <location>
        <begin position="116"/>
        <end position="119"/>
    </location>
    <ligand>
        <name>GTP</name>
        <dbReference type="ChEBI" id="CHEBI:37565"/>
        <label>1</label>
    </ligand>
</feature>
<dbReference type="EMBL" id="BMQL01000017">
    <property type="protein sequence ID" value="GGR14726.1"/>
    <property type="molecule type" value="Genomic_DNA"/>
</dbReference>
<dbReference type="PROSITE" id="PS51712">
    <property type="entry name" value="G_ENGA"/>
    <property type="match status" value="2"/>
</dbReference>
<dbReference type="GO" id="GO:0005525">
    <property type="term" value="F:GTP binding"/>
    <property type="evidence" value="ECO:0007669"/>
    <property type="project" value="UniProtKB-UniRule"/>
</dbReference>
<dbReference type="FunFam" id="3.30.300.20:FF:000004">
    <property type="entry name" value="GTPase Der"/>
    <property type="match status" value="1"/>
</dbReference>
<keyword evidence="5 8" id="KW-0547">Nucleotide-binding</keyword>
<evidence type="ECO:0000256" key="9">
    <source>
        <dbReference type="PROSITE-ProRule" id="PRU01049"/>
    </source>
</evidence>
<feature type="binding site" evidence="8">
    <location>
        <begin position="8"/>
        <end position="15"/>
    </location>
    <ligand>
        <name>GTP</name>
        <dbReference type="ChEBI" id="CHEBI:37565"/>
        <label>1</label>
    </ligand>
</feature>
<evidence type="ECO:0000313" key="14">
    <source>
        <dbReference type="Proteomes" id="UP000603865"/>
    </source>
</evidence>
<feature type="binding site" evidence="8">
    <location>
        <begin position="226"/>
        <end position="230"/>
    </location>
    <ligand>
        <name>GTP</name>
        <dbReference type="ChEBI" id="CHEBI:37565"/>
        <label>2</label>
    </ligand>
</feature>
<gene>
    <name evidence="8 13" type="primary">der</name>
    <name evidence="13" type="ORF">GCM10008957_29440</name>
</gene>
<feature type="compositionally biased region" description="Basic and acidic residues" evidence="11">
    <location>
        <begin position="470"/>
        <end position="487"/>
    </location>
</feature>
<dbReference type="CDD" id="cd01894">
    <property type="entry name" value="EngA1"/>
    <property type="match status" value="1"/>
</dbReference>
<dbReference type="FunFam" id="3.40.50.300:FF:000040">
    <property type="entry name" value="GTPase Der"/>
    <property type="match status" value="1"/>
</dbReference>
<evidence type="ECO:0000256" key="11">
    <source>
        <dbReference type="SAM" id="MobiDB-lite"/>
    </source>
</evidence>
<keyword evidence="14" id="KW-1185">Reference proteome</keyword>
<dbReference type="InterPro" id="IPR016484">
    <property type="entry name" value="GTPase_Der"/>
</dbReference>
<dbReference type="Proteomes" id="UP000603865">
    <property type="component" value="Unassembled WGS sequence"/>
</dbReference>
<evidence type="ECO:0000256" key="3">
    <source>
        <dbReference type="ARBA" id="ARBA00022517"/>
    </source>
</evidence>
<dbReference type="HAMAP" id="MF_00195">
    <property type="entry name" value="GTPase_Der"/>
    <property type="match status" value="1"/>
</dbReference>
<evidence type="ECO:0000313" key="13">
    <source>
        <dbReference type="EMBL" id="GGR14726.1"/>
    </source>
</evidence>
<dbReference type="InterPro" id="IPR015946">
    <property type="entry name" value="KH_dom-like_a/b"/>
</dbReference>
<sequence length="513" mass="58030">MHKVAIVGRPNVGKSSLFNRLVGRREAVVADFPGVTRDAKEGVMLYQNHRIVLIDTGGLWSGDEWEQAIREKAEWAMEGAQAVIFVLDPREGLSAADYEVADWLRKLGKPVIVIANKIDSLKHDAYLAELWGLGFGAPLPVSAEHARGLDDLMDKVLEYLPEDDEDVPDIAPIRISFIGRPNVGKSSLLNALTQSERVIVADQPGTTRDSVDVEWDYAGQRFVLVDTAGIRKRPETAIEDFAMQRSQTAIERSDVIWLVVNATEIGDHELKLANIAYESGKPVIVVVNKWDLVPDDELKMVEKDLNQKLFHIQYAPRVYTSAINEYGIHEMLAEAMKLYEKWKARVPTAELNRWLGVWLMKQRVPNFQGRNLKMYFMTQVETSPPTFAIFCNRDDYVTRAYEGFLMNRIREDLDLAGIPVRLKWKQKGPYKKKDDEDEEEATPKTKKQQAGAEAAAEPPAVQAPTKKGPSTKDKAKEKSEKFIERQPRTKRGKVVAARPERPRSARSRANDEK</sequence>
<organism evidence="13 14">
    <name type="scientific">Deinococcus ruber</name>
    <dbReference type="NCBI Taxonomy" id="1848197"/>
    <lineage>
        <taxon>Bacteria</taxon>
        <taxon>Thermotogati</taxon>
        <taxon>Deinococcota</taxon>
        <taxon>Deinococci</taxon>
        <taxon>Deinococcales</taxon>
        <taxon>Deinococcaceae</taxon>
        <taxon>Deinococcus</taxon>
    </lineage>
</organism>
<dbReference type="Gene3D" id="3.30.300.20">
    <property type="match status" value="1"/>
</dbReference>
<comment type="function">
    <text evidence="8 10">GTPase that plays an essential role in the late steps of ribosome biogenesis.</text>
</comment>
<name>A0A918F708_9DEIO</name>
<keyword evidence="3 8" id="KW-0690">Ribosome biogenesis</keyword>
<keyword evidence="6 8" id="KW-0342">GTP-binding</keyword>
<dbReference type="CDD" id="cd01895">
    <property type="entry name" value="EngA2"/>
    <property type="match status" value="1"/>
</dbReference>
<dbReference type="InterPro" id="IPR032859">
    <property type="entry name" value="KH_dom-like"/>
</dbReference>
<dbReference type="SUPFAM" id="SSF52540">
    <property type="entry name" value="P-loop containing nucleoside triphosphate hydrolases"/>
    <property type="match status" value="2"/>
</dbReference>
<dbReference type="Pfam" id="PF01926">
    <property type="entry name" value="MMR_HSR1"/>
    <property type="match status" value="2"/>
</dbReference>
<feature type="binding site" evidence="8">
    <location>
        <begin position="179"/>
        <end position="186"/>
    </location>
    <ligand>
        <name>GTP</name>
        <dbReference type="ChEBI" id="CHEBI:37565"/>
        <label>2</label>
    </ligand>
</feature>
<evidence type="ECO:0000256" key="5">
    <source>
        <dbReference type="ARBA" id="ARBA00022741"/>
    </source>
</evidence>
<feature type="domain" description="EngA-type G" evidence="12">
    <location>
        <begin position="173"/>
        <end position="343"/>
    </location>
</feature>
<comment type="subunit">
    <text evidence="8">Associates with the 50S ribosomal subunit.</text>
</comment>
<dbReference type="FunFam" id="3.40.50.300:FF:000953">
    <property type="entry name" value="GTPase Der"/>
    <property type="match status" value="1"/>
</dbReference>
<protein>
    <recommendedName>
        <fullName evidence="2 8">GTPase Der</fullName>
    </recommendedName>
    <alternativeName>
        <fullName evidence="7 8">GTP-binding protein EngA</fullName>
    </alternativeName>
</protein>
<comment type="caution">
    <text evidence="13">The sequence shown here is derived from an EMBL/GenBank/DDBJ whole genome shotgun (WGS) entry which is preliminary data.</text>
</comment>
<evidence type="ECO:0000256" key="6">
    <source>
        <dbReference type="ARBA" id="ARBA00023134"/>
    </source>
</evidence>
<evidence type="ECO:0000256" key="1">
    <source>
        <dbReference type="ARBA" id="ARBA00008279"/>
    </source>
</evidence>
<evidence type="ECO:0000256" key="8">
    <source>
        <dbReference type="HAMAP-Rule" id="MF_00195"/>
    </source>
</evidence>
<dbReference type="InterPro" id="IPR027417">
    <property type="entry name" value="P-loop_NTPase"/>
</dbReference>
<feature type="compositionally biased region" description="Low complexity" evidence="11">
    <location>
        <begin position="448"/>
        <end position="464"/>
    </location>
</feature>
<dbReference type="PANTHER" id="PTHR43834:SF6">
    <property type="entry name" value="GTPASE DER"/>
    <property type="match status" value="1"/>
</dbReference>
<dbReference type="PIRSF" id="PIRSF006485">
    <property type="entry name" value="GTP-binding_EngA"/>
    <property type="match status" value="1"/>
</dbReference>
<dbReference type="PRINTS" id="PR00326">
    <property type="entry name" value="GTP1OBG"/>
</dbReference>
<comment type="similarity">
    <text evidence="1 8 9 10">Belongs to the TRAFAC class TrmE-Era-EngA-EngB-Septin-like GTPase superfamily. EngA (Der) GTPase family.</text>
</comment>
<evidence type="ECO:0000259" key="12">
    <source>
        <dbReference type="PROSITE" id="PS51712"/>
    </source>
</evidence>
<dbReference type="Gene3D" id="3.40.50.300">
    <property type="entry name" value="P-loop containing nucleotide triphosphate hydrolases"/>
    <property type="match status" value="2"/>
</dbReference>
<evidence type="ECO:0000256" key="4">
    <source>
        <dbReference type="ARBA" id="ARBA00022737"/>
    </source>
</evidence>
<dbReference type="NCBIfam" id="TIGR03594">
    <property type="entry name" value="GTPase_EngA"/>
    <property type="match status" value="1"/>
</dbReference>
<dbReference type="AlphaFoldDB" id="A0A918F708"/>
<dbReference type="GO" id="GO:0043022">
    <property type="term" value="F:ribosome binding"/>
    <property type="evidence" value="ECO:0007669"/>
    <property type="project" value="TreeGrafter"/>
</dbReference>
<reference evidence="13" key="2">
    <citation type="submission" date="2020-09" db="EMBL/GenBank/DDBJ databases">
        <authorList>
            <person name="Sun Q."/>
            <person name="Ohkuma M."/>
        </authorList>
    </citation>
    <scope>NUCLEOTIDE SEQUENCE</scope>
    <source>
        <strain evidence="13">JCM 31311</strain>
    </source>
</reference>
<dbReference type="InterPro" id="IPR006073">
    <property type="entry name" value="GTP-bd"/>
</dbReference>
<dbReference type="NCBIfam" id="TIGR00231">
    <property type="entry name" value="small_GTP"/>
    <property type="match status" value="2"/>
</dbReference>
<proteinExistence type="inferred from homology"/>
<accession>A0A918F708</accession>
<reference evidence="13" key="1">
    <citation type="journal article" date="2014" name="Int. J. Syst. Evol. Microbiol.">
        <title>Complete genome sequence of Corynebacterium casei LMG S-19264T (=DSM 44701T), isolated from a smear-ripened cheese.</title>
        <authorList>
            <consortium name="US DOE Joint Genome Institute (JGI-PGF)"/>
            <person name="Walter F."/>
            <person name="Albersmeier A."/>
            <person name="Kalinowski J."/>
            <person name="Ruckert C."/>
        </authorList>
    </citation>
    <scope>NUCLEOTIDE SEQUENCE</scope>
    <source>
        <strain evidence="13">JCM 31311</strain>
    </source>
</reference>
<evidence type="ECO:0000256" key="10">
    <source>
        <dbReference type="RuleBase" id="RU004481"/>
    </source>
</evidence>
<keyword evidence="4 10" id="KW-0677">Repeat</keyword>
<feature type="binding site" evidence="8">
    <location>
        <begin position="288"/>
        <end position="291"/>
    </location>
    <ligand>
        <name>GTP</name>
        <dbReference type="ChEBI" id="CHEBI:37565"/>
        <label>2</label>
    </ligand>
</feature>
<dbReference type="InterPro" id="IPR005225">
    <property type="entry name" value="Small_GTP-bd"/>
</dbReference>
<evidence type="ECO:0000256" key="2">
    <source>
        <dbReference type="ARBA" id="ARBA00020953"/>
    </source>
</evidence>
<evidence type="ECO:0000256" key="7">
    <source>
        <dbReference type="ARBA" id="ARBA00032345"/>
    </source>
</evidence>
<feature type="region of interest" description="Disordered" evidence="11">
    <location>
        <begin position="426"/>
        <end position="513"/>
    </location>
</feature>
<feature type="binding site" evidence="8">
    <location>
        <begin position="55"/>
        <end position="59"/>
    </location>
    <ligand>
        <name>GTP</name>
        <dbReference type="ChEBI" id="CHEBI:37565"/>
        <label>1</label>
    </ligand>
</feature>